<accession>A0ABX7Y5Q3</accession>
<proteinExistence type="predicted"/>
<keyword evidence="2" id="KW-1185">Reference proteome</keyword>
<sequence length="175" mass="19261">MVITAVSETADSFHITPPEGWVVIPVKSYEAMDYIASANGDSRFSAASLRIQHWWPEALRVALGRYSEKPLVIDMYGYRDSDIASAKTVDNISDIEVLPDRMIGGDRAVGYSYLQEKDGVGQRYEDWFVGRHDGVWHFVLNSAPGETVVPSEARAALDTVAWGPPGSATPTVRES</sequence>
<dbReference type="Proteomes" id="UP000678513">
    <property type="component" value="Chromosome"/>
</dbReference>
<organism evidence="1 2">
    <name type="scientific">Arachnia rubra</name>
    <dbReference type="NCBI Taxonomy" id="1547448"/>
    <lineage>
        <taxon>Bacteria</taxon>
        <taxon>Bacillati</taxon>
        <taxon>Actinomycetota</taxon>
        <taxon>Actinomycetes</taxon>
        <taxon>Propionibacteriales</taxon>
        <taxon>Propionibacteriaceae</taxon>
        <taxon>Arachnia</taxon>
    </lineage>
</organism>
<evidence type="ECO:0000313" key="1">
    <source>
        <dbReference type="EMBL" id="QUC08512.1"/>
    </source>
</evidence>
<name>A0ABX7Y5Q3_9ACTN</name>
<dbReference type="RefSeq" id="WP_212324516.1">
    <property type="nucleotide sequence ID" value="NZ_AP024463.1"/>
</dbReference>
<gene>
    <name evidence="1" type="ORF">J5A65_01825</name>
</gene>
<dbReference type="EMBL" id="CP072384">
    <property type="protein sequence ID" value="QUC08512.1"/>
    <property type="molecule type" value="Genomic_DNA"/>
</dbReference>
<reference evidence="1 2" key="1">
    <citation type="submission" date="2021-03" db="EMBL/GenBank/DDBJ databases">
        <title>Human Oral Microbial Genomes.</title>
        <authorList>
            <person name="Johnston C.D."/>
            <person name="Chen T."/>
            <person name="Dewhirst F.E."/>
        </authorList>
    </citation>
    <scope>NUCLEOTIDE SEQUENCE [LARGE SCALE GENOMIC DNA]</scope>
    <source>
        <strain evidence="1 2">DSMZ 100122</strain>
    </source>
</reference>
<protein>
    <submittedName>
        <fullName evidence="1">Uncharacterized protein</fullName>
    </submittedName>
</protein>
<evidence type="ECO:0000313" key="2">
    <source>
        <dbReference type="Proteomes" id="UP000678513"/>
    </source>
</evidence>